<dbReference type="InterPro" id="IPR013178">
    <property type="entry name" value="Histone_AcTrfase_Rtt109/CBP"/>
</dbReference>
<comment type="subcellular location">
    <subcellularLocation>
        <location evidence="1">Nucleus</location>
    </subcellularLocation>
</comment>
<gene>
    <name evidence="11" type="ORF">GOMPHAMPRED_006141</name>
</gene>
<keyword evidence="8" id="KW-0539">Nucleus</keyword>
<dbReference type="Proteomes" id="UP000664169">
    <property type="component" value="Unassembled WGS sequence"/>
</dbReference>
<keyword evidence="6" id="KW-0805">Transcription regulation</keyword>
<evidence type="ECO:0000256" key="4">
    <source>
        <dbReference type="ARBA" id="ARBA00022763"/>
    </source>
</evidence>
<proteinExistence type="predicted"/>
<dbReference type="PROSITE" id="PS51728">
    <property type="entry name" value="RTT109_HAT"/>
    <property type="match status" value="1"/>
</dbReference>
<dbReference type="OrthoDB" id="3361892at2759"/>
<dbReference type="PANTHER" id="PTHR31571:SF2">
    <property type="entry name" value="HISTONE ACETYLTRANSFERASE RTT109"/>
    <property type="match status" value="1"/>
</dbReference>
<evidence type="ECO:0000256" key="1">
    <source>
        <dbReference type="ARBA" id="ARBA00004123"/>
    </source>
</evidence>
<evidence type="ECO:0000256" key="3">
    <source>
        <dbReference type="ARBA" id="ARBA00022679"/>
    </source>
</evidence>
<protein>
    <recommendedName>
        <fullName evidence="2">histone acetyltransferase</fullName>
        <ecNumber evidence="2">2.3.1.48</ecNumber>
    </recommendedName>
</protein>
<evidence type="ECO:0000313" key="12">
    <source>
        <dbReference type="Proteomes" id="UP000664169"/>
    </source>
</evidence>
<comment type="catalytic activity">
    <reaction evidence="9">
        <text>L-lysyl-[histone] + acetyl-CoA = N(6)-acetyl-L-lysyl-[histone] + CoA + H(+)</text>
        <dbReference type="Rhea" id="RHEA:21992"/>
        <dbReference type="Rhea" id="RHEA-COMP:9845"/>
        <dbReference type="Rhea" id="RHEA-COMP:11338"/>
        <dbReference type="ChEBI" id="CHEBI:15378"/>
        <dbReference type="ChEBI" id="CHEBI:29969"/>
        <dbReference type="ChEBI" id="CHEBI:57287"/>
        <dbReference type="ChEBI" id="CHEBI:57288"/>
        <dbReference type="ChEBI" id="CHEBI:61930"/>
        <dbReference type="EC" id="2.3.1.48"/>
    </reaction>
    <physiologicalReaction direction="left-to-right" evidence="9">
        <dbReference type="Rhea" id="RHEA:21993"/>
    </physiologicalReaction>
</comment>
<evidence type="ECO:0000256" key="10">
    <source>
        <dbReference type="SAM" id="MobiDB-lite"/>
    </source>
</evidence>
<comment type="caution">
    <text evidence="11">The sequence shown here is derived from an EMBL/GenBank/DDBJ whole genome shotgun (WGS) entry which is preliminary data.</text>
</comment>
<keyword evidence="7" id="KW-0804">Transcription</keyword>
<reference evidence="11" key="1">
    <citation type="submission" date="2021-03" db="EMBL/GenBank/DDBJ databases">
        <authorList>
            <person name="Tagirdzhanova G."/>
        </authorList>
    </citation>
    <scope>NUCLEOTIDE SEQUENCE</scope>
</reference>
<dbReference type="GO" id="GO:0006355">
    <property type="term" value="P:regulation of DNA-templated transcription"/>
    <property type="evidence" value="ECO:0007669"/>
    <property type="project" value="InterPro"/>
</dbReference>
<dbReference type="GO" id="GO:0005634">
    <property type="term" value="C:nucleus"/>
    <property type="evidence" value="ECO:0007669"/>
    <property type="project" value="UniProtKB-SubCell"/>
</dbReference>
<dbReference type="EMBL" id="CAJPDQ010000004">
    <property type="protein sequence ID" value="CAF9908365.1"/>
    <property type="molecule type" value="Genomic_DNA"/>
</dbReference>
<organism evidence="11 12">
    <name type="scientific">Gomphillus americanus</name>
    <dbReference type="NCBI Taxonomy" id="1940652"/>
    <lineage>
        <taxon>Eukaryota</taxon>
        <taxon>Fungi</taxon>
        <taxon>Dikarya</taxon>
        <taxon>Ascomycota</taxon>
        <taxon>Pezizomycotina</taxon>
        <taxon>Lecanoromycetes</taxon>
        <taxon>OSLEUM clade</taxon>
        <taxon>Ostropomycetidae</taxon>
        <taxon>Ostropales</taxon>
        <taxon>Graphidaceae</taxon>
        <taxon>Gomphilloideae</taxon>
        <taxon>Gomphillus</taxon>
    </lineage>
</organism>
<sequence>MPASTTLPSLHSLLANALPRSVQLIIHHAISEKSTCSGLFSAPPGELPDSTTSESHLLSVSIKHKDQPLQVFALEIYIYETDSLTTIFVSKADSTGYLHLLNLPTGTLSPIRTITTTFLDWLVETKRRPNTRLLLSLFARAQNQYLFPGSIENSGKHVLNDRELIRWWCKVLDPVLLRHIASEPFSNQQAHAHLVVPGLDSYETRSYFPKSQSYSLGEKPRWSATDPLQNLGKSNGLPPRCYIPRFPDDPKARFALDLDDELPDQPENIDAEKGRYPGIWRSAKSLAQFWELMSFRQECSAGRLVGFVWIVFEPEIDHTTSQNIGTVNEAGGLSTSILPSSQGQESIVSVTTNLPSSPPLLSSQDDPPSPITSPQPQRKGDSDGQAKQQESEQIAPAKDHSMRGHQKNSGLRLDEATYKSVLLTLDSLDYANLEVALESTAKFLRTISDVANTKDDWGIDIIGTESLETENFSVIPVTTPTTDSNLISNDSVNIISASLVRKKKRAVEETSAPPAEVKEPETRILSGGLVRKKPKV</sequence>
<feature type="region of interest" description="Disordered" evidence="10">
    <location>
        <begin position="335"/>
        <end position="411"/>
    </location>
</feature>
<feature type="compositionally biased region" description="Polar residues" evidence="10">
    <location>
        <begin position="335"/>
        <end position="353"/>
    </location>
</feature>
<dbReference type="GO" id="GO:0006974">
    <property type="term" value="P:DNA damage response"/>
    <property type="evidence" value="ECO:0007669"/>
    <property type="project" value="UniProtKB-KW"/>
</dbReference>
<dbReference type="InterPro" id="IPR051236">
    <property type="entry name" value="HAT_RTT109-like"/>
</dbReference>
<evidence type="ECO:0000256" key="8">
    <source>
        <dbReference type="ARBA" id="ARBA00023242"/>
    </source>
</evidence>
<keyword evidence="5" id="KW-0007">Acetylation</keyword>
<evidence type="ECO:0000256" key="9">
    <source>
        <dbReference type="ARBA" id="ARBA00048940"/>
    </source>
</evidence>
<evidence type="ECO:0000256" key="6">
    <source>
        <dbReference type="ARBA" id="ARBA00023015"/>
    </source>
</evidence>
<dbReference type="EC" id="2.3.1.48" evidence="2"/>
<evidence type="ECO:0000256" key="7">
    <source>
        <dbReference type="ARBA" id="ARBA00023163"/>
    </source>
</evidence>
<keyword evidence="3" id="KW-0808">Transferase</keyword>
<keyword evidence="4" id="KW-0227">DNA damage</keyword>
<name>A0A8H3I5R6_9LECA</name>
<dbReference type="Pfam" id="PF08214">
    <property type="entry name" value="HAT_KAT11"/>
    <property type="match status" value="1"/>
</dbReference>
<evidence type="ECO:0000313" key="11">
    <source>
        <dbReference type="EMBL" id="CAF9908365.1"/>
    </source>
</evidence>
<dbReference type="PANTHER" id="PTHR31571">
    <property type="entry name" value="ALTERED INHERITANCE OF MITOCHONDRIA PROTEIN 6"/>
    <property type="match status" value="1"/>
</dbReference>
<dbReference type="InterPro" id="IPR016849">
    <property type="entry name" value="Rtt109"/>
</dbReference>
<dbReference type="SMART" id="SM01250">
    <property type="entry name" value="KAT11"/>
    <property type="match status" value="1"/>
</dbReference>
<dbReference type="AlphaFoldDB" id="A0A8H3I5R6"/>
<accession>A0A8H3I5R6</accession>
<keyword evidence="12" id="KW-1185">Reference proteome</keyword>
<evidence type="ECO:0000256" key="5">
    <source>
        <dbReference type="ARBA" id="ARBA00022990"/>
    </source>
</evidence>
<dbReference type="GO" id="GO:0032931">
    <property type="term" value="F:histone H3K56 acetyltransferase activity"/>
    <property type="evidence" value="ECO:0007669"/>
    <property type="project" value="TreeGrafter"/>
</dbReference>
<evidence type="ECO:0000256" key="2">
    <source>
        <dbReference type="ARBA" id="ARBA00013184"/>
    </source>
</evidence>